<dbReference type="GO" id="GO:0016811">
    <property type="term" value="F:hydrolase activity, acting on carbon-nitrogen (but not peptide) bonds, in linear amides"/>
    <property type="evidence" value="ECO:0007669"/>
    <property type="project" value="TreeGrafter"/>
</dbReference>
<feature type="signal peptide" evidence="1">
    <location>
        <begin position="1"/>
        <end position="26"/>
    </location>
</feature>
<dbReference type="Pfam" id="PF02585">
    <property type="entry name" value="PIG-L"/>
    <property type="match status" value="1"/>
</dbReference>
<name>A0A432MQ56_9BACT</name>
<gene>
    <name evidence="2" type="ORF">TsocGM_02335</name>
</gene>
<dbReference type="EMBL" id="RYZH01000003">
    <property type="protein sequence ID" value="RUL89277.1"/>
    <property type="molecule type" value="Genomic_DNA"/>
</dbReference>
<proteinExistence type="predicted"/>
<accession>A0A432MQ56</accession>
<evidence type="ECO:0000256" key="1">
    <source>
        <dbReference type="SAM" id="SignalP"/>
    </source>
</evidence>
<dbReference type="OrthoDB" id="9790023at2"/>
<reference evidence="2 3" key="1">
    <citation type="submission" date="2018-12" db="EMBL/GenBank/DDBJ databases">
        <authorList>
            <person name="Toschakov S.V."/>
        </authorList>
    </citation>
    <scope>NUCLEOTIDE SEQUENCE [LARGE SCALE GENOMIC DNA]</scope>
    <source>
        <strain evidence="2 3">GM2012</strain>
    </source>
</reference>
<dbReference type="InterPro" id="IPR024078">
    <property type="entry name" value="LmbE-like_dom_sf"/>
</dbReference>
<keyword evidence="3" id="KW-1185">Reference proteome</keyword>
<feature type="chain" id="PRO_5019313040" evidence="1">
    <location>
        <begin position="27"/>
        <end position="308"/>
    </location>
</feature>
<comment type="caution">
    <text evidence="2">The sequence shown here is derived from an EMBL/GenBank/DDBJ whole genome shotgun (WGS) entry which is preliminary data.</text>
</comment>
<dbReference type="Gene3D" id="3.40.50.10320">
    <property type="entry name" value="LmbE-like"/>
    <property type="match status" value="1"/>
</dbReference>
<evidence type="ECO:0000313" key="3">
    <source>
        <dbReference type="Proteomes" id="UP000280296"/>
    </source>
</evidence>
<dbReference type="AlphaFoldDB" id="A0A432MQ56"/>
<evidence type="ECO:0000313" key="2">
    <source>
        <dbReference type="EMBL" id="RUL89277.1"/>
    </source>
</evidence>
<dbReference type="Proteomes" id="UP000280296">
    <property type="component" value="Unassembled WGS sequence"/>
</dbReference>
<sequence length="308" mass="34700">MIARFPRLAATLSLGLAWAVALPALGQDQAEAPDRPLRIIVFGAHPDDCELEAGGTAARWAKLGHKVKFVATTNGDIGHHEMAGGTLARRRAAEVKRCAEILGIETEVLDIHDGEILPTLENRRTITRLIREWEADLVISHRPNDYHPDHRYTGILVQDAAFMVIVPNFCPDVPALRKNPVFMYSEDSFQKPNPFEPDVVVPIDEVFDQKVACIDALASQFYEWNPWLFGYLNEVPDSPEARLEWTRERALRRYGAVANRFRETLAEWVGDEAAQEVKTAEAFEVCEYGSQPSREELATLFPFFGDQD</sequence>
<reference evidence="2 3" key="2">
    <citation type="submission" date="2019-01" db="EMBL/GenBank/DDBJ databases">
        <title>Tautonia sociabilis, a novel thermotolerant planctomycete of Isosphaeraceae family, isolated from a 4000 m deep subterranean habitat.</title>
        <authorList>
            <person name="Kovaleva O.L."/>
            <person name="Elcheninov A.G."/>
            <person name="Van Heerden E."/>
            <person name="Toshchakov S.V."/>
            <person name="Novikov A."/>
            <person name="Bonch-Osmolovskaya E.A."/>
            <person name="Kublanov I.V."/>
        </authorList>
    </citation>
    <scope>NUCLEOTIDE SEQUENCE [LARGE SCALE GENOMIC DNA]</scope>
    <source>
        <strain evidence="2 3">GM2012</strain>
    </source>
</reference>
<dbReference type="SUPFAM" id="SSF102588">
    <property type="entry name" value="LmbE-like"/>
    <property type="match status" value="1"/>
</dbReference>
<keyword evidence="1" id="KW-0732">Signal</keyword>
<dbReference type="RefSeq" id="WP_126723713.1">
    <property type="nucleotide sequence ID" value="NZ_RYZH01000003.1"/>
</dbReference>
<organism evidence="2 3">
    <name type="scientific">Tautonia sociabilis</name>
    <dbReference type="NCBI Taxonomy" id="2080755"/>
    <lineage>
        <taxon>Bacteria</taxon>
        <taxon>Pseudomonadati</taxon>
        <taxon>Planctomycetota</taxon>
        <taxon>Planctomycetia</taxon>
        <taxon>Isosphaerales</taxon>
        <taxon>Isosphaeraceae</taxon>
        <taxon>Tautonia</taxon>
    </lineage>
</organism>
<dbReference type="PANTHER" id="PTHR12993">
    <property type="entry name" value="N-ACETYLGLUCOSAMINYL-PHOSPHATIDYLINOSITOL DE-N-ACETYLASE-RELATED"/>
    <property type="match status" value="1"/>
</dbReference>
<dbReference type="InterPro" id="IPR003737">
    <property type="entry name" value="GlcNAc_PI_deacetylase-related"/>
</dbReference>
<dbReference type="PANTHER" id="PTHR12993:SF30">
    <property type="entry name" value="N-ACETYL-ALPHA-D-GLUCOSAMINYL L-MALATE DEACETYLASE 1"/>
    <property type="match status" value="1"/>
</dbReference>
<protein>
    <submittedName>
        <fullName evidence="2">PIG-L family deacetylase</fullName>
    </submittedName>
</protein>